<protein>
    <submittedName>
        <fullName evidence="1">Uncharacterized protein</fullName>
    </submittedName>
</protein>
<proteinExistence type="predicted"/>
<name>A0A1S5R3P9_9CAUD</name>
<dbReference type="OrthoDB" id="41540at10239"/>
<gene>
    <name evidence="1" type="ORF">pf16_23</name>
</gene>
<evidence type="ECO:0000313" key="2">
    <source>
        <dbReference type="Proteomes" id="UP000225821"/>
    </source>
</evidence>
<dbReference type="Proteomes" id="UP000225821">
    <property type="component" value="Segment"/>
</dbReference>
<dbReference type="EMBL" id="KU873925">
    <property type="protein sequence ID" value="AND74946.1"/>
    <property type="molecule type" value="Genomic_DNA"/>
</dbReference>
<evidence type="ECO:0000313" key="1">
    <source>
        <dbReference type="EMBL" id="AND74946.1"/>
    </source>
</evidence>
<sequence>MKMMKDVGEIKREWFHNKRCYEAFVYGATIALKLIELEEAGAVFFDNDGSILDGKWAVVLNGKRSCIGRAGFTAMGDYRGMVGYVGMEWDIKTGKLWASKREVNEAFKQVRYVMPKHFHSINEIIKELK</sequence>
<reference evidence="1 2" key="1">
    <citation type="submission" date="2016-03" db="EMBL/GenBank/DDBJ databases">
        <title>Characterisation of pf16 and phiPMW: Two novel phages infecting Pseudomonas putida PpG1.</title>
        <authorList>
            <person name="Magill D.J."/>
            <person name="Krylov V.N."/>
            <person name="Shaburova O.V."/>
            <person name="Allen C.C.R."/>
            <person name="McGrath J.W."/>
            <person name="Quinn J.P."/>
            <person name="Kulakov L.A."/>
        </authorList>
    </citation>
    <scope>NUCLEOTIDE SEQUENCE [LARGE SCALE GENOMIC DNA]</scope>
</reference>
<accession>A0A1S5R3P9</accession>
<keyword evidence="2" id="KW-1185">Reference proteome</keyword>
<organism evidence="1 2">
    <name type="scientific">Pseudomonas phage pf16</name>
    <dbReference type="NCBI Taxonomy" id="1815630"/>
    <lineage>
        <taxon>Viruses</taxon>
        <taxon>Duplodnaviria</taxon>
        <taxon>Heunggongvirae</taxon>
        <taxon>Uroviricota</taxon>
        <taxon>Caudoviricetes</taxon>
        <taxon>Chakrabartyvirus</taxon>
        <taxon>Chakrabartyvirus pf16</taxon>
    </lineage>
</organism>